<comment type="caution">
    <text evidence="1">The sequence shown here is derived from an EMBL/GenBank/DDBJ whole genome shotgun (WGS) entry which is preliminary data.</text>
</comment>
<dbReference type="Proteomes" id="UP001302316">
    <property type="component" value="Unassembled WGS sequence"/>
</dbReference>
<accession>A0AAP6JDN1</accession>
<proteinExistence type="predicted"/>
<protein>
    <recommendedName>
        <fullName evidence="3">Apea-like HEPN domain-containing protein</fullName>
    </recommendedName>
</protein>
<gene>
    <name evidence="1" type="ORF">VCB98_02095</name>
</gene>
<organism evidence="1 2">
    <name type="scientific">Natronospira elongata</name>
    <dbReference type="NCBI Taxonomy" id="3110268"/>
    <lineage>
        <taxon>Bacteria</taxon>
        <taxon>Pseudomonadati</taxon>
        <taxon>Pseudomonadota</taxon>
        <taxon>Gammaproteobacteria</taxon>
        <taxon>Natronospirales</taxon>
        <taxon>Natronospiraceae</taxon>
        <taxon>Natronospira</taxon>
    </lineage>
</organism>
<evidence type="ECO:0000313" key="1">
    <source>
        <dbReference type="EMBL" id="MEA5444606.1"/>
    </source>
</evidence>
<evidence type="ECO:0008006" key="3">
    <source>
        <dbReference type="Google" id="ProtNLM"/>
    </source>
</evidence>
<dbReference type="RefSeq" id="WP_346049978.1">
    <property type="nucleotide sequence ID" value="NZ_JAYGII010000002.1"/>
</dbReference>
<keyword evidence="2" id="KW-1185">Reference proteome</keyword>
<evidence type="ECO:0000313" key="2">
    <source>
        <dbReference type="Proteomes" id="UP001302316"/>
    </source>
</evidence>
<dbReference type="EMBL" id="JAYGII010000002">
    <property type="protein sequence ID" value="MEA5444606.1"/>
    <property type="molecule type" value="Genomic_DNA"/>
</dbReference>
<name>A0AAP6JDN1_9GAMM</name>
<dbReference type="AlphaFoldDB" id="A0AAP6JDN1"/>
<reference evidence="1 2" key="1">
    <citation type="submission" date="2023-12" db="EMBL/GenBank/DDBJ databases">
        <title>Whole-genome sequencing of halo(alkali)philic microorganisms from hypersaline lakes.</title>
        <authorList>
            <person name="Sorokin D.Y."/>
            <person name="Merkel A.Y."/>
            <person name="Messina E."/>
            <person name="Yakimov M."/>
        </authorList>
    </citation>
    <scope>NUCLEOTIDE SEQUENCE [LARGE SCALE GENOMIC DNA]</scope>
    <source>
        <strain evidence="1 2">AB-CW1</strain>
    </source>
</reference>
<sequence>MAKDFATLKQRQRAERENYPEHLSLRVHRALSWLNRAEQCEDDPDGRFIFLWIAFNAAYANETGDQHIGEARQFNDFLARMDKLDGAGRLSGIVWQQYPQAIRVLLDNQFVFQPYWDHLNGLESGADWEDQFQRARTAAQKSLASQNTAKVLGIVFSRLYTLRNQLIHGGATWNSQVNRQQLSDANRILGDLVPAIIEIMMDNADKHWGEACYPVRQS</sequence>